<dbReference type="SUPFAM" id="SSF50156">
    <property type="entry name" value="PDZ domain-like"/>
    <property type="match status" value="1"/>
</dbReference>
<feature type="domain" description="PDZ" evidence="2">
    <location>
        <begin position="238"/>
        <end position="302"/>
    </location>
</feature>
<feature type="compositionally biased region" description="Low complexity" evidence="1">
    <location>
        <begin position="41"/>
        <end position="55"/>
    </location>
</feature>
<sequence length="406" mass="41199">LRAWRAALEAGPGRVASLPAEASGEVLRLSGEVPRAPSPEPLLAGAPLLASLRPSKYPSKGPPRPGTPDTRPATPACEDPDIESFLASTLDALLVRPGTPGSAAGGRAAHESADSSESGAGSVRSVRSVLSNISRLSVTSTLTKTSAGTDGTATTVGGPRDVDSGLPVQTSPRYAEVLALLRRNSAAVKPAPTPTPEVLASGSGLFSNMSDSFAPPLPEAGGGGPLDTCDLTFPAPAGPMGLVIGKGVVGRSGYRRKGVFVFEVGAKSPLSGLVQPGDQLVGLNGVNVVGLGTTEITTILREVAGDGLERAIKVRRYQEGQSVRKCGVSGVVGVGSGVGSSGVGSTVASVKEDAAGEEESQREEEFQAGEAGEAPVMREVGVVPSFEATILAQLRRSYEVETMASM</sequence>
<name>A0ABQ6M6F9_9STRA</name>
<evidence type="ECO:0000313" key="4">
    <source>
        <dbReference type="Proteomes" id="UP001165060"/>
    </source>
</evidence>
<comment type="caution">
    <text evidence="3">The sequence shown here is derived from an EMBL/GenBank/DDBJ whole genome shotgun (WGS) entry which is preliminary data.</text>
</comment>
<evidence type="ECO:0000313" key="3">
    <source>
        <dbReference type="EMBL" id="GMI20473.1"/>
    </source>
</evidence>
<dbReference type="EMBL" id="BRYB01001205">
    <property type="protein sequence ID" value="GMI20473.1"/>
    <property type="molecule type" value="Genomic_DNA"/>
</dbReference>
<dbReference type="Gene3D" id="2.30.42.10">
    <property type="match status" value="1"/>
</dbReference>
<evidence type="ECO:0000256" key="1">
    <source>
        <dbReference type="SAM" id="MobiDB-lite"/>
    </source>
</evidence>
<feature type="region of interest" description="Disordered" evidence="1">
    <location>
        <begin position="143"/>
        <end position="168"/>
    </location>
</feature>
<gene>
    <name evidence="3" type="ORF">TeGR_g11233</name>
</gene>
<feature type="region of interest" description="Disordered" evidence="1">
    <location>
        <begin position="343"/>
        <end position="373"/>
    </location>
</feature>
<keyword evidence="4" id="KW-1185">Reference proteome</keyword>
<accession>A0ABQ6M6F9</accession>
<proteinExistence type="predicted"/>
<feature type="region of interest" description="Disordered" evidence="1">
    <location>
        <begin position="96"/>
        <end position="123"/>
    </location>
</feature>
<protein>
    <recommendedName>
        <fullName evidence="2">PDZ domain-containing protein</fullName>
    </recommendedName>
</protein>
<organism evidence="3 4">
    <name type="scientific">Tetraparma gracilis</name>
    <dbReference type="NCBI Taxonomy" id="2962635"/>
    <lineage>
        <taxon>Eukaryota</taxon>
        <taxon>Sar</taxon>
        <taxon>Stramenopiles</taxon>
        <taxon>Ochrophyta</taxon>
        <taxon>Bolidophyceae</taxon>
        <taxon>Parmales</taxon>
        <taxon>Triparmaceae</taxon>
        <taxon>Tetraparma</taxon>
    </lineage>
</organism>
<reference evidence="3 4" key="1">
    <citation type="journal article" date="2023" name="Commun. Biol.">
        <title>Genome analysis of Parmales, the sister group of diatoms, reveals the evolutionary specialization of diatoms from phago-mixotrophs to photoautotrophs.</title>
        <authorList>
            <person name="Ban H."/>
            <person name="Sato S."/>
            <person name="Yoshikawa S."/>
            <person name="Yamada K."/>
            <person name="Nakamura Y."/>
            <person name="Ichinomiya M."/>
            <person name="Sato N."/>
            <person name="Blanc-Mathieu R."/>
            <person name="Endo H."/>
            <person name="Kuwata A."/>
            <person name="Ogata H."/>
        </authorList>
    </citation>
    <scope>NUCLEOTIDE SEQUENCE [LARGE SCALE GENOMIC DNA]</scope>
</reference>
<dbReference type="InterPro" id="IPR036034">
    <property type="entry name" value="PDZ_sf"/>
</dbReference>
<evidence type="ECO:0000259" key="2">
    <source>
        <dbReference type="PROSITE" id="PS50106"/>
    </source>
</evidence>
<feature type="region of interest" description="Disordered" evidence="1">
    <location>
        <begin position="32"/>
        <end position="79"/>
    </location>
</feature>
<feature type="compositionally biased region" description="Low complexity" evidence="1">
    <location>
        <begin position="67"/>
        <end position="76"/>
    </location>
</feature>
<feature type="compositionally biased region" description="Low complexity" evidence="1">
    <location>
        <begin position="143"/>
        <end position="158"/>
    </location>
</feature>
<dbReference type="PROSITE" id="PS50106">
    <property type="entry name" value="PDZ"/>
    <property type="match status" value="1"/>
</dbReference>
<feature type="non-terminal residue" evidence="3">
    <location>
        <position position="1"/>
    </location>
</feature>
<dbReference type="InterPro" id="IPR001478">
    <property type="entry name" value="PDZ"/>
</dbReference>
<dbReference type="Proteomes" id="UP001165060">
    <property type="component" value="Unassembled WGS sequence"/>
</dbReference>